<accession>A0A1V2GWD2</accession>
<comment type="similarity">
    <text evidence="1">Belongs to the virb1 family.</text>
</comment>
<feature type="domain" description="Transglycosylase SLT" evidence="2">
    <location>
        <begin position="74"/>
        <end position="192"/>
    </location>
</feature>
<dbReference type="CDD" id="cd13400">
    <property type="entry name" value="LT_IagB-like"/>
    <property type="match status" value="1"/>
</dbReference>
<gene>
    <name evidence="3" type="ORF">BKE38_24470</name>
</gene>
<dbReference type="InterPro" id="IPR023346">
    <property type="entry name" value="Lysozyme-like_dom_sf"/>
</dbReference>
<dbReference type="InterPro" id="IPR008258">
    <property type="entry name" value="Transglycosylase_SLT_dom_1"/>
</dbReference>
<dbReference type="AlphaFoldDB" id="A0A1V2GWD2"/>
<evidence type="ECO:0000313" key="4">
    <source>
        <dbReference type="Proteomes" id="UP000188879"/>
    </source>
</evidence>
<protein>
    <recommendedName>
        <fullName evidence="2">Transglycosylase SLT domain-containing protein</fullName>
    </recommendedName>
</protein>
<sequence length="321" mass="33128">MLPPMLPTMLPRLDPLVPPLLALVVTMMLTLLLALVSPAAARGIASSTASETAVARPADAAPGGLCRAAISVVEREFNIPQHLLAAIGRVESGTRGANGRPDPYPWTINAEGKGAMFPSKAAVIAHVQNLQAGGMRSIDVGCMQINLRHHPNAFASLEEAFDPLTNVRYAAKFLTELNSSRGDWSRAAAAYHSQNPEFAEPYLARIQAAWRAEQQNPAPAPSATQLAALSAPERRGPPVAPPVVGGGIPMTAGALAASPGGGFLNNGAARAQVAMAAPGSGGGRGLDAYRSAPIPMISTRAAPLVAVTAARSPMAAVRPLF</sequence>
<dbReference type="Pfam" id="PF01464">
    <property type="entry name" value="SLT"/>
    <property type="match status" value="1"/>
</dbReference>
<dbReference type="Gene3D" id="1.10.530.10">
    <property type="match status" value="1"/>
</dbReference>
<keyword evidence="4" id="KW-1185">Reference proteome</keyword>
<dbReference type="Proteomes" id="UP000188879">
    <property type="component" value="Unassembled WGS sequence"/>
</dbReference>
<dbReference type="SUPFAM" id="SSF53955">
    <property type="entry name" value="Lysozyme-like"/>
    <property type="match status" value="1"/>
</dbReference>
<comment type="caution">
    <text evidence="3">The sequence shown here is derived from an EMBL/GenBank/DDBJ whole genome shotgun (WGS) entry which is preliminary data.</text>
</comment>
<name>A0A1V2GWD2_9PROT</name>
<organism evidence="3 4">
    <name type="scientific">Teichococcus deserti</name>
    <dbReference type="NCBI Taxonomy" id="1817963"/>
    <lineage>
        <taxon>Bacteria</taxon>
        <taxon>Pseudomonadati</taxon>
        <taxon>Pseudomonadota</taxon>
        <taxon>Alphaproteobacteria</taxon>
        <taxon>Acetobacterales</taxon>
        <taxon>Roseomonadaceae</taxon>
        <taxon>Roseomonas</taxon>
    </lineage>
</organism>
<reference evidence="3 4" key="1">
    <citation type="submission" date="2016-10" db="EMBL/GenBank/DDBJ databases">
        <title>Draft Genome sequence of Roseomonas sp. strain M3.</title>
        <authorList>
            <person name="Subhash Y."/>
            <person name="Lee S."/>
        </authorList>
    </citation>
    <scope>NUCLEOTIDE SEQUENCE [LARGE SCALE GENOMIC DNA]</scope>
    <source>
        <strain evidence="3 4">M3</strain>
    </source>
</reference>
<evidence type="ECO:0000256" key="1">
    <source>
        <dbReference type="ARBA" id="ARBA00009387"/>
    </source>
</evidence>
<dbReference type="EMBL" id="MLCO01000301">
    <property type="protein sequence ID" value="ONG47058.1"/>
    <property type="molecule type" value="Genomic_DNA"/>
</dbReference>
<evidence type="ECO:0000259" key="2">
    <source>
        <dbReference type="Pfam" id="PF01464"/>
    </source>
</evidence>
<proteinExistence type="inferred from homology"/>
<evidence type="ECO:0000313" key="3">
    <source>
        <dbReference type="EMBL" id="ONG47058.1"/>
    </source>
</evidence>